<evidence type="ECO:0000256" key="9">
    <source>
        <dbReference type="ARBA" id="ARBA00023235"/>
    </source>
</evidence>
<evidence type="ECO:0000259" key="12">
    <source>
        <dbReference type="PROSITE" id="PS51462"/>
    </source>
</evidence>
<comment type="function">
    <text evidence="10">Catalyzes the 1,3-allylic rearrangement of the homoallylic substrate isopentenyl (IPP) to its highly electrophilic allylic isomer, dimethylallyl diphosphate (DMAPP).</text>
</comment>
<evidence type="ECO:0000256" key="10">
    <source>
        <dbReference type="HAMAP-Rule" id="MF_00202"/>
    </source>
</evidence>
<name>A0AA41U1Q8_9ACTN</name>
<comment type="subcellular location">
    <subcellularLocation>
        <location evidence="10">Cytoplasm</location>
    </subcellularLocation>
</comment>
<dbReference type="PIRSF" id="PIRSF018427">
    <property type="entry name" value="Isopntndiph_ism"/>
    <property type="match status" value="1"/>
</dbReference>
<dbReference type="AlphaFoldDB" id="A0AA41U1Q8"/>
<dbReference type="HAMAP" id="MF_00202">
    <property type="entry name" value="Idi"/>
    <property type="match status" value="1"/>
</dbReference>
<dbReference type="InterPro" id="IPR011876">
    <property type="entry name" value="IsopentenylPP_isomerase_typ1"/>
</dbReference>
<protein>
    <recommendedName>
        <fullName evidence="3 10">Isopentenyl-diphosphate Delta-isomerase</fullName>
        <shortName evidence="10">IPP isomerase</shortName>
        <ecNumber evidence="3 10">5.3.3.2</ecNumber>
    </recommendedName>
    <alternativeName>
        <fullName evidence="10">IPP:DMAPP isomerase</fullName>
    </alternativeName>
    <alternativeName>
        <fullName evidence="10">Isopentenyl pyrophosphate isomerase</fullName>
    </alternativeName>
</protein>
<accession>A0AA41U1Q8</accession>
<dbReference type="InterPro" id="IPR015797">
    <property type="entry name" value="NUDIX_hydrolase-like_dom_sf"/>
</dbReference>
<dbReference type="GO" id="GO:0046872">
    <property type="term" value="F:metal ion binding"/>
    <property type="evidence" value="ECO:0007669"/>
    <property type="project" value="UniProtKB-KW"/>
</dbReference>
<evidence type="ECO:0000313" key="13">
    <source>
        <dbReference type="EMBL" id="MCF2527822.1"/>
    </source>
</evidence>
<evidence type="ECO:0000256" key="6">
    <source>
        <dbReference type="ARBA" id="ARBA00022842"/>
    </source>
</evidence>
<dbReference type="PANTHER" id="PTHR10885">
    <property type="entry name" value="ISOPENTENYL-DIPHOSPHATE DELTA-ISOMERASE"/>
    <property type="match status" value="1"/>
</dbReference>
<dbReference type="EMBL" id="JAKFHA010000005">
    <property type="protein sequence ID" value="MCF2527822.1"/>
    <property type="molecule type" value="Genomic_DNA"/>
</dbReference>
<evidence type="ECO:0000256" key="5">
    <source>
        <dbReference type="ARBA" id="ARBA00022723"/>
    </source>
</evidence>
<keyword evidence="9 10" id="KW-0413">Isomerase</keyword>
<evidence type="ECO:0000256" key="3">
    <source>
        <dbReference type="ARBA" id="ARBA00012057"/>
    </source>
</evidence>
<dbReference type="PANTHER" id="PTHR10885:SF0">
    <property type="entry name" value="ISOPENTENYL-DIPHOSPHATE DELTA-ISOMERASE"/>
    <property type="match status" value="1"/>
</dbReference>
<keyword evidence="4 10" id="KW-0963">Cytoplasm</keyword>
<feature type="binding site" evidence="10">
    <location>
        <position position="31"/>
    </location>
    <ligand>
        <name>Mn(2+)</name>
        <dbReference type="ChEBI" id="CHEBI:29035"/>
    </ligand>
</feature>
<evidence type="ECO:0000256" key="7">
    <source>
        <dbReference type="ARBA" id="ARBA00023211"/>
    </source>
</evidence>
<comment type="catalytic activity">
    <reaction evidence="10">
        <text>isopentenyl diphosphate = dimethylallyl diphosphate</text>
        <dbReference type="Rhea" id="RHEA:23284"/>
        <dbReference type="ChEBI" id="CHEBI:57623"/>
        <dbReference type="ChEBI" id="CHEBI:128769"/>
        <dbReference type="EC" id="5.3.3.2"/>
    </reaction>
</comment>
<dbReference type="GO" id="GO:0004452">
    <property type="term" value="F:isopentenyl-diphosphate delta-isomerase activity"/>
    <property type="evidence" value="ECO:0007669"/>
    <property type="project" value="UniProtKB-UniRule"/>
</dbReference>
<dbReference type="InterPro" id="IPR000086">
    <property type="entry name" value="NUDIX_hydrolase_dom"/>
</dbReference>
<dbReference type="Pfam" id="PF00293">
    <property type="entry name" value="NUDIX"/>
    <property type="match status" value="1"/>
</dbReference>
<dbReference type="GO" id="GO:0050992">
    <property type="term" value="P:dimethylallyl diphosphate biosynthetic process"/>
    <property type="evidence" value="ECO:0007669"/>
    <property type="project" value="UniProtKB-UniRule"/>
</dbReference>
<gene>
    <name evidence="10 13" type="primary">idi</name>
    <name evidence="13" type="ORF">LZ495_11415</name>
</gene>
<dbReference type="CDD" id="cd02885">
    <property type="entry name" value="NUDIX_IPP_Isomerase"/>
    <property type="match status" value="1"/>
</dbReference>
<keyword evidence="7 10" id="KW-0464">Manganese</keyword>
<feature type="active site" evidence="10 11">
    <location>
        <position position="127"/>
    </location>
</feature>
<evidence type="ECO:0000256" key="4">
    <source>
        <dbReference type="ARBA" id="ARBA00022490"/>
    </source>
</evidence>
<feature type="domain" description="Nudix hydrolase" evidence="12">
    <location>
        <begin position="36"/>
        <end position="175"/>
    </location>
</feature>
<dbReference type="RefSeq" id="WP_235051996.1">
    <property type="nucleotide sequence ID" value="NZ_JAKFHA010000005.1"/>
</dbReference>
<dbReference type="InterPro" id="IPR056375">
    <property type="entry name" value="Idi_bact"/>
</dbReference>
<feature type="binding site" evidence="10">
    <location>
        <position position="38"/>
    </location>
    <ligand>
        <name>Mn(2+)</name>
        <dbReference type="ChEBI" id="CHEBI:29035"/>
    </ligand>
</feature>
<evidence type="ECO:0000256" key="1">
    <source>
        <dbReference type="ARBA" id="ARBA00004826"/>
    </source>
</evidence>
<dbReference type="GO" id="GO:0009240">
    <property type="term" value="P:isopentenyl diphosphate biosynthetic process"/>
    <property type="evidence" value="ECO:0007669"/>
    <property type="project" value="TreeGrafter"/>
</dbReference>
<evidence type="ECO:0000313" key="14">
    <source>
        <dbReference type="Proteomes" id="UP001165378"/>
    </source>
</evidence>
<comment type="cofactor">
    <cofactor evidence="10">
        <name>Mg(2+)</name>
        <dbReference type="ChEBI" id="CHEBI:18420"/>
    </cofactor>
    <text evidence="10">Binds 1 Mg(2+) ion per subunit. The magnesium ion binds only when substrate is bound.</text>
</comment>
<evidence type="ECO:0000256" key="2">
    <source>
        <dbReference type="ARBA" id="ARBA00007579"/>
    </source>
</evidence>
<keyword evidence="8 10" id="KW-0414">Isoprene biosynthesis</keyword>
<organism evidence="13 14">
    <name type="scientific">Yinghuangia soli</name>
    <dbReference type="NCBI Taxonomy" id="2908204"/>
    <lineage>
        <taxon>Bacteria</taxon>
        <taxon>Bacillati</taxon>
        <taxon>Actinomycetota</taxon>
        <taxon>Actinomycetes</taxon>
        <taxon>Kitasatosporales</taxon>
        <taxon>Streptomycetaceae</taxon>
        <taxon>Yinghuangia</taxon>
    </lineage>
</organism>
<dbReference type="PROSITE" id="PS51462">
    <property type="entry name" value="NUDIX"/>
    <property type="match status" value="1"/>
</dbReference>
<feature type="binding site" evidence="10">
    <location>
        <position position="98"/>
    </location>
    <ligand>
        <name>Mg(2+)</name>
        <dbReference type="ChEBI" id="CHEBI:18420"/>
    </ligand>
</feature>
<feature type="binding site" evidence="10">
    <location>
        <position position="80"/>
    </location>
    <ligand>
        <name>Mn(2+)</name>
        <dbReference type="ChEBI" id="CHEBI:29035"/>
    </ligand>
</feature>
<proteinExistence type="inferred from homology"/>
<comment type="similarity">
    <text evidence="2 10">Belongs to the IPP isomerase type 1 family.</text>
</comment>
<dbReference type="GO" id="GO:0005737">
    <property type="term" value="C:cytoplasm"/>
    <property type="evidence" value="ECO:0007669"/>
    <property type="project" value="UniProtKB-SubCell"/>
</dbReference>
<comment type="caution">
    <text evidence="13">The sequence shown here is derived from an EMBL/GenBank/DDBJ whole genome shotgun (WGS) entry which is preliminary data.</text>
</comment>
<dbReference type="Gene3D" id="3.90.79.10">
    <property type="entry name" value="Nucleoside Triphosphate Pyrophosphohydrolase"/>
    <property type="match status" value="1"/>
</dbReference>
<reference evidence="13" key="1">
    <citation type="submission" date="2022-01" db="EMBL/GenBank/DDBJ databases">
        <title>Genome-Based Taxonomic Classification of the Phylum Actinobacteria.</title>
        <authorList>
            <person name="Gao Y."/>
        </authorList>
    </citation>
    <scope>NUCLEOTIDE SEQUENCE</scope>
    <source>
        <strain evidence="13">KLBMP 8922</strain>
    </source>
</reference>
<keyword evidence="5 10" id="KW-0479">Metal-binding</keyword>
<dbReference type="NCBIfam" id="NF002995">
    <property type="entry name" value="PRK03759.1"/>
    <property type="match status" value="1"/>
</dbReference>
<feature type="binding site" evidence="10">
    <location>
        <position position="127"/>
    </location>
    <ligand>
        <name>Mn(2+)</name>
        <dbReference type="ChEBI" id="CHEBI:29035"/>
    </ligand>
</feature>
<evidence type="ECO:0000256" key="11">
    <source>
        <dbReference type="PIRSR" id="PIRSR018427-1"/>
    </source>
</evidence>
<keyword evidence="14" id="KW-1185">Reference proteome</keyword>
<dbReference type="EC" id="5.3.3.2" evidence="3 10"/>
<comment type="pathway">
    <text evidence="1 10">Isoprenoid biosynthesis; dimethylallyl diphosphate biosynthesis; dimethylallyl diphosphate from isopentenyl diphosphate: step 1/1.</text>
</comment>
<sequence>MTQEASADVVMVELVDADGNTIGLAEKLAAHQPPGQLHRAFSVFLLGEEGGPDAASVLMQRRALTKYHSPGRWSNTCCSHPFPGEPPADAVARRVGEELGIKPAVLIPAGLVTYDVTDEVSGLVEKEYNHLFVGRVGSSTALNPDEVHEVAYVPLAELDAWLAAHDHTAWLSAVLGTARPALEDLAAGR</sequence>
<comment type="cofactor">
    <cofactor evidence="10">
        <name>Mn(2+)</name>
        <dbReference type="ChEBI" id="CHEBI:29035"/>
    </cofactor>
    <text evidence="10">Binds 1 Mn(2+) ion per subunit.</text>
</comment>
<dbReference type="Proteomes" id="UP001165378">
    <property type="component" value="Unassembled WGS sequence"/>
</dbReference>
<evidence type="ECO:0000256" key="8">
    <source>
        <dbReference type="ARBA" id="ARBA00023229"/>
    </source>
</evidence>
<dbReference type="SUPFAM" id="SSF55811">
    <property type="entry name" value="Nudix"/>
    <property type="match status" value="1"/>
</dbReference>
<keyword evidence="6 10" id="KW-0460">Magnesium</keyword>
<feature type="binding site" evidence="10">
    <location>
        <position position="125"/>
    </location>
    <ligand>
        <name>Mn(2+)</name>
        <dbReference type="ChEBI" id="CHEBI:29035"/>
    </ligand>
</feature>
<feature type="active site" evidence="10 11">
    <location>
        <position position="78"/>
    </location>
</feature>